<feature type="transmembrane region" description="Helical" evidence="7">
    <location>
        <begin position="280"/>
        <end position="299"/>
    </location>
</feature>
<feature type="transmembrane region" description="Helical" evidence="7">
    <location>
        <begin position="182"/>
        <end position="203"/>
    </location>
</feature>
<keyword evidence="6 7" id="KW-0472">Membrane</keyword>
<evidence type="ECO:0000259" key="8">
    <source>
        <dbReference type="PROSITE" id="PS50928"/>
    </source>
</evidence>
<keyword evidence="9" id="KW-0762">Sugar transport</keyword>
<comment type="subcellular location">
    <subcellularLocation>
        <location evidence="1 7">Cell membrane</location>
        <topology evidence="1 7">Multi-pass membrane protein</topology>
    </subcellularLocation>
</comment>
<evidence type="ECO:0000256" key="5">
    <source>
        <dbReference type="ARBA" id="ARBA00022989"/>
    </source>
</evidence>
<dbReference type="InterPro" id="IPR051393">
    <property type="entry name" value="ABC_transporter_permease"/>
</dbReference>
<feature type="transmembrane region" description="Helical" evidence="7">
    <location>
        <begin position="84"/>
        <end position="105"/>
    </location>
</feature>
<dbReference type="Proteomes" id="UP000095003">
    <property type="component" value="Unassembled WGS sequence"/>
</dbReference>
<evidence type="ECO:0000256" key="3">
    <source>
        <dbReference type="ARBA" id="ARBA00022475"/>
    </source>
</evidence>
<dbReference type="AlphaFoldDB" id="A0A1E3AY61"/>
<feature type="domain" description="ABC transmembrane type-1" evidence="8">
    <location>
        <begin position="80"/>
        <end position="301"/>
    </location>
</feature>
<dbReference type="PATRIC" id="fig|1432052.3.peg.1434"/>
<dbReference type="InterPro" id="IPR000515">
    <property type="entry name" value="MetI-like"/>
</dbReference>
<dbReference type="GO" id="GO:0055085">
    <property type="term" value="P:transmembrane transport"/>
    <property type="evidence" value="ECO:0007669"/>
    <property type="project" value="InterPro"/>
</dbReference>
<feature type="transmembrane region" description="Helical" evidence="7">
    <location>
        <begin position="215"/>
        <end position="239"/>
    </location>
</feature>
<evidence type="ECO:0000256" key="6">
    <source>
        <dbReference type="ARBA" id="ARBA00023136"/>
    </source>
</evidence>
<dbReference type="CDD" id="cd06261">
    <property type="entry name" value="TM_PBP2"/>
    <property type="match status" value="1"/>
</dbReference>
<feature type="transmembrane region" description="Helical" evidence="7">
    <location>
        <begin position="126"/>
        <end position="150"/>
    </location>
</feature>
<protein>
    <submittedName>
        <fullName evidence="9">Putative multiple-sugar transport system permease YteP</fullName>
    </submittedName>
</protein>
<dbReference type="GO" id="GO:0005886">
    <property type="term" value="C:plasma membrane"/>
    <property type="evidence" value="ECO:0007669"/>
    <property type="project" value="UniProtKB-SubCell"/>
</dbReference>
<keyword evidence="3" id="KW-1003">Cell membrane</keyword>
<organism evidence="9 10">
    <name type="scientific">Eisenbergiella tayi</name>
    <dbReference type="NCBI Taxonomy" id="1432052"/>
    <lineage>
        <taxon>Bacteria</taxon>
        <taxon>Bacillati</taxon>
        <taxon>Bacillota</taxon>
        <taxon>Clostridia</taxon>
        <taxon>Lachnospirales</taxon>
        <taxon>Lachnospiraceae</taxon>
        <taxon>Eisenbergiella</taxon>
    </lineage>
</organism>
<dbReference type="EMBL" id="MCGI01000001">
    <property type="protein sequence ID" value="ODM13594.1"/>
    <property type="molecule type" value="Genomic_DNA"/>
</dbReference>
<dbReference type="InterPro" id="IPR035906">
    <property type="entry name" value="MetI-like_sf"/>
</dbReference>
<dbReference type="PANTHER" id="PTHR30193">
    <property type="entry name" value="ABC TRANSPORTER PERMEASE PROTEIN"/>
    <property type="match status" value="1"/>
</dbReference>
<feature type="transmembrane region" description="Helical" evidence="7">
    <location>
        <begin position="20"/>
        <end position="44"/>
    </location>
</feature>
<dbReference type="RefSeq" id="WP_069156148.1">
    <property type="nucleotide sequence ID" value="NZ_DBFYTC010000152.1"/>
</dbReference>
<name>A0A1E3AY61_9FIRM</name>
<evidence type="ECO:0000256" key="7">
    <source>
        <dbReference type="RuleBase" id="RU363032"/>
    </source>
</evidence>
<sequence>MGAAKKTFWQRFRKQGALQVFVLAGMVYLIIFNLIPMFGIIMGFKDYSISSGVKGIFTSSWVGLKYFKEFVTDYKFGKLVRNTVALSVLKLIFTFPLPIIFALMINEIKHLKFKKILQTCSYLPHFISWVIISSISYQFLSQSGIINVLLTKFHLIEKPIKFLTDAKLFWGLAVSLDIWKEMGWWTIIFLAAIVGISQDYYEAAQIDGATRMQRIIYITLPCIKSTIVVVLIMTMGNLFGGGLSGSNFEQCYLLGNNVNSDTSSIIQTYVFDVGLAQGRYAYATAVGLIQSVISLILIFSSNFVSKKLAGSGLF</sequence>
<dbReference type="SUPFAM" id="SSF161098">
    <property type="entry name" value="MetI-like"/>
    <property type="match status" value="1"/>
</dbReference>
<gene>
    <name evidence="9" type="primary">yteP_23</name>
    <name evidence="9" type="ORF">BEH84_01310</name>
</gene>
<evidence type="ECO:0000313" key="9">
    <source>
        <dbReference type="EMBL" id="ODM13594.1"/>
    </source>
</evidence>
<keyword evidence="2 7" id="KW-0813">Transport</keyword>
<proteinExistence type="inferred from homology"/>
<comment type="similarity">
    <text evidence="7">Belongs to the binding-protein-dependent transport system permease family.</text>
</comment>
<comment type="caution">
    <text evidence="9">The sequence shown here is derived from an EMBL/GenBank/DDBJ whole genome shotgun (WGS) entry which is preliminary data.</text>
</comment>
<evidence type="ECO:0000256" key="2">
    <source>
        <dbReference type="ARBA" id="ARBA00022448"/>
    </source>
</evidence>
<reference evidence="9 10" key="1">
    <citation type="submission" date="2016-07" db="EMBL/GenBank/DDBJ databases">
        <title>Characterization of isolates of Eisenbergiella tayi derived from blood cultures, using whole genome sequencing.</title>
        <authorList>
            <person name="Burdz T."/>
            <person name="Wiebe D."/>
            <person name="Huynh C."/>
            <person name="Bernard K."/>
        </authorList>
    </citation>
    <scope>NUCLEOTIDE SEQUENCE [LARGE SCALE GENOMIC DNA]</scope>
    <source>
        <strain evidence="9 10">NML 120489</strain>
    </source>
</reference>
<dbReference type="Gene3D" id="1.10.3720.10">
    <property type="entry name" value="MetI-like"/>
    <property type="match status" value="1"/>
</dbReference>
<evidence type="ECO:0000256" key="4">
    <source>
        <dbReference type="ARBA" id="ARBA00022692"/>
    </source>
</evidence>
<dbReference type="PROSITE" id="PS50928">
    <property type="entry name" value="ABC_TM1"/>
    <property type="match status" value="1"/>
</dbReference>
<keyword evidence="4 7" id="KW-0812">Transmembrane</keyword>
<dbReference type="Pfam" id="PF00528">
    <property type="entry name" value="BPD_transp_1"/>
    <property type="match status" value="1"/>
</dbReference>
<evidence type="ECO:0000256" key="1">
    <source>
        <dbReference type="ARBA" id="ARBA00004651"/>
    </source>
</evidence>
<evidence type="ECO:0000313" key="10">
    <source>
        <dbReference type="Proteomes" id="UP000095003"/>
    </source>
</evidence>
<dbReference type="PANTHER" id="PTHR30193:SF44">
    <property type="entry name" value="LACTOSE TRANSPORT SYSTEM PERMEASE PROTEIN LACF"/>
    <property type="match status" value="1"/>
</dbReference>
<keyword evidence="5 7" id="KW-1133">Transmembrane helix</keyword>
<accession>A0A1E3AY61</accession>